<feature type="compositionally biased region" description="Low complexity" evidence="1">
    <location>
        <begin position="1"/>
        <end position="23"/>
    </location>
</feature>
<evidence type="ECO:0000313" key="3">
    <source>
        <dbReference type="EMBL" id="RMB84971.1"/>
    </source>
</evidence>
<accession>A0A3M0I5W3</accession>
<feature type="transmembrane region" description="Helical" evidence="2">
    <location>
        <begin position="72"/>
        <end position="102"/>
    </location>
</feature>
<protein>
    <submittedName>
        <fullName evidence="3">Uncharacterized protein</fullName>
    </submittedName>
</protein>
<evidence type="ECO:0000313" key="4">
    <source>
        <dbReference type="Proteomes" id="UP000270471"/>
    </source>
</evidence>
<keyword evidence="2" id="KW-0812">Transmembrane</keyword>
<keyword evidence="2" id="KW-1133">Transmembrane helix</keyword>
<keyword evidence="4" id="KW-1185">Reference proteome</keyword>
<sequence length="108" mass="11344">MPSAATTKKTTAARARPSAKSTAQQAATDGKLHMHSLDVHAPVHIPYFTPGDVMANTQAMTSKLPKLPTRDLLFYGGLGTLTVAGALDWPVALAIGGATAILRRGRHE</sequence>
<dbReference type="RefSeq" id="WP_121889943.1">
    <property type="nucleotide sequence ID" value="NZ_PENI01000008.1"/>
</dbReference>
<evidence type="ECO:0000256" key="1">
    <source>
        <dbReference type="SAM" id="MobiDB-lite"/>
    </source>
</evidence>
<keyword evidence="2" id="KW-0472">Membrane</keyword>
<dbReference type="EMBL" id="PENI01000008">
    <property type="protein sequence ID" value="RMB84971.1"/>
    <property type="molecule type" value="Genomic_DNA"/>
</dbReference>
<proteinExistence type="predicted"/>
<evidence type="ECO:0000256" key="2">
    <source>
        <dbReference type="SAM" id="Phobius"/>
    </source>
</evidence>
<dbReference type="Proteomes" id="UP000270471">
    <property type="component" value="Unassembled WGS sequence"/>
</dbReference>
<organism evidence="3 4">
    <name type="scientific">Streptomyces shenzhenensis</name>
    <dbReference type="NCBI Taxonomy" id="943815"/>
    <lineage>
        <taxon>Bacteria</taxon>
        <taxon>Bacillati</taxon>
        <taxon>Actinomycetota</taxon>
        <taxon>Actinomycetes</taxon>
        <taxon>Kitasatosporales</taxon>
        <taxon>Streptomycetaceae</taxon>
        <taxon>Streptomyces</taxon>
    </lineage>
</organism>
<dbReference type="AlphaFoldDB" id="A0A3M0I5W3"/>
<comment type="caution">
    <text evidence="3">The sequence shown here is derived from an EMBL/GenBank/DDBJ whole genome shotgun (WGS) entry which is preliminary data.</text>
</comment>
<name>A0A3M0I5W3_9ACTN</name>
<dbReference type="OrthoDB" id="4213724at2"/>
<reference evidence="3 4" key="1">
    <citation type="submission" date="2017-11" db="EMBL/GenBank/DDBJ databases">
        <title>Draft genome of actinobacteria isolated from guarana (Paullinia cupana (Mart.) Ducke.</title>
        <authorList>
            <person name="Siqueira K.A."/>
            <person name="Liotti R.G."/>
            <person name="Mendes T.A.O."/>
            <person name="Soares M.A."/>
        </authorList>
    </citation>
    <scope>NUCLEOTIDE SEQUENCE [LARGE SCALE GENOMIC DNA]</scope>
    <source>
        <strain evidence="3 4">193</strain>
    </source>
</reference>
<feature type="region of interest" description="Disordered" evidence="1">
    <location>
        <begin position="1"/>
        <end position="29"/>
    </location>
</feature>
<gene>
    <name evidence="3" type="ORF">CTZ28_15205</name>
</gene>